<feature type="non-terminal residue" evidence="7">
    <location>
        <position position="275"/>
    </location>
</feature>
<evidence type="ECO:0000313" key="8">
    <source>
        <dbReference type="Proteomes" id="UP000263336"/>
    </source>
</evidence>
<evidence type="ECO:0000256" key="4">
    <source>
        <dbReference type="ARBA" id="ARBA00022679"/>
    </source>
</evidence>
<evidence type="ECO:0000256" key="3">
    <source>
        <dbReference type="ARBA" id="ARBA00022676"/>
    </source>
</evidence>
<evidence type="ECO:0000256" key="2">
    <source>
        <dbReference type="ARBA" id="ARBA00022475"/>
    </source>
</evidence>
<gene>
    <name evidence="7" type="ORF">DEP93_02635</name>
</gene>
<dbReference type="InterPro" id="IPR029044">
    <property type="entry name" value="Nucleotide-diphossugar_trans"/>
</dbReference>
<protein>
    <recommendedName>
        <fullName evidence="6">Glycosyltransferase 2-like domain-containing protein</fullName>
    </recommendedName>
</protein>
<dbReference type="GO" id="GO:0005886">
    <property type="term" value="C:plasma membrane"/>
    <property type="evidence" value="ECO:0007669"/>
    <property type="project" value="UniProtKB-SubCell"/>
</dbReference>
<feature type="domain" description="Glycosyltransferase 2-like" evidence="6">
    <location>
        <begin position="8"/>
        <end position="164"/>
    </location>
</feature>
<dbReference type="PANTHER" id="PTHR43646:SF2">
    <property type="entry name" value="GLYCOSYLTRANSFERASE 2-LIKE DOMAIN-CONTAINING PROTEIN"/>
    <property type="match status" value="1"/>
</dbReference>
<accession>A0A3D0ZRK6</accession>
<keyword evidence="4" id="KW-0808">Transferase</keyword>
<comment type="caution">
    <text evidence="7">The sequence shown here is derived from an EMBL/GenBank/DDBJ whole genome shotgun (WGS) entry which is preliminary data.</text>
</comment>
<dbReference type="InterPro" id="IPR001173">
    <property type="entry name" value="Glyco_trans_2-like"/>
</dbReference>
<reference evidence="7 8" key="1">
    <citation type="journal article" date="2018" name="Nat. Biotechnol.">
        <title>A standardized bacterial taxonomy based on genome phylogeny substantially revises the tree of life.</title>
        <authorList>
            <person name="Parks D.H."/>
            <person name="Chuvochina M."/>
            <person name="Waite D.W."/>
            <person name="Rinke C."/>
            <person name="Skarshewski A."/>
            <person name="Chaumeil P.A."/>
            <person name="Hugenholtz P."/>
        </authorList>
    </citation>
    <scope>NUCLEOTIDE SEQUENCE [LARGE SCALE GENOMIC DNA]</scope>
    <source>
        <strain evidence="7">UBA11701</strain>
    </source>
</reference>
<keyword evidence="2" id="KW-1003">Cell membrane</keyword>
<keyword evidence="3" id="KW-0328">Glycosyltransferase</keyword>
<dbReference type="Gene3D" id="3.90.550.10">
    <property type="entry name" value="Spore Coat Polysaccharide Biosynthesis Protein SpsA, Chain A"/>
    <property type="match status" value="1"/>
</dbReference>
<dbReference type="AlphaFoldDB" id="A0A3D0ZRK6"/>
<dbReference type="Pfam" id="PF00535">
    <property type="entry name" value="Glycos_transf_2"/>
    <property type="match status" value="1"/>
</dbReference>
<dbReference type="PANTHER" id="PTHR43646">
    <property type="entry name" value="GLYCOSYLTRANSFERASE"/>
    <property type="match status" value="1"/>
</dbReference>
<evidence type="ECO:0000259" key="6">
    <source>
        <dbReference type="Pfam" id="PF00535"/>
    </source>
</evidence>
<dbReference type="GO" id="GO:0016757">
    <property type="term" value="F:glycosyltransferase activity"/>
    <property type="evidence" value="ECO:0007669"/>
    <property type="project" value="UniProtKB-KW"/>
</dbReference>
<proteinExistence type="predicted"/>
<evidence type="ECO:0000256" key="5">
    <source>
        <dbReference type="ARBA" id="ARBA00023136"/>
    </source>
</evidence>
<dbReference type="EMBL" id="DOZN01000017">
    <property type="protein sequence ID" value="HCC42343.1"/>
    <property type="molecule type" value="Genomic_DNA"/>
</dbReference>
<dbReference type="SUPFAM" id="SSF53448">
    <property type="entry name" value="Nucleotide-diphospho-sugar transferases"/>
    <property type="match status" value="1"/>
</dbReference>
<keyword evidence="5" id="KW-0472">Membrane</keyword>
<evidence type="ECO:0000313" key="7">
    <source>
        <dbReference type="EMBL" id="HCC42343.1"/>
    </source>
</evidence>
<name>A0A3D0ZRK6_UNCKA</name>
<evidence type="ECO:0000256" key="1">
    <source>
        <dbReference type="ARBA" id="ARBA00004236"/>
    </source>
</evidence>
<sequence length="275" mass="31291">MGVFVKYSVLIPTLNEEKYIGVLLQALVDQEFKDFEVIVIDAVSEDKTKQVVDTFRGKLSVTFVESPKRGVSFQRNYAAKMAKAGHLIFFDADVAPEPEFIAKIDRYIGKEKVDVLSSWNVPISDKLVDEFLYWAFNRLYLESVKDRFPAAVGTFIYVKKSAFDAVGGFQEEVKLAEDFDLVGRMFKAGYKYALLKDPKIKFSVRRLEKEGRVQFVWKNIRAAFDYHLRGVGSLQGKYKHEFGKFDASAVAKDGSLKKYSKKVLSMIKKSGQTHG</sequence>
<organism evidence="7 8">
    <name type="scientific">candidate division WWE3 bacterium</name>
    <dbReference type="NCBI Taxonomy" id="2053526"/>
    <lineage>
        <taxon>Bacteria</taxon>
        <taxon>Katanobacteria</taxon>
    </lineage>
</organism>
<dbReference type="Proteomes" id="UP000263336">
    <property type="component" value="Unassembled WGS sequence"/>
</dbReference>
<comment type="subcellular location">
    <subcellularLocation>
        <location evidence="1">Cell membrane</location>
    </subcellularLocation>
</comment>